<evidence type="ECO:0000313" key="2">
    <source>
        <dbReference type="EMBL" id="CAK9027005.1"/>
    </source>
</evidence>
<keyword evidence="3" id="KW-1185">Reference proteome</keyword>
<sequence>MCIRRNPERPMYHRGHLERDGPDVNSAGSIPLSQSQINELADSIGSLSCAEEAVLALRNDISTCRSVSQSAFRTFGVTVLALLAALVINGHSLSGIEVAEVPPYNGSRSLLAQGFVGVRGWRSDVDPTTELEHEIEVGKTGFTGLGGEARRAELVLKLHAFASDISPLEEAEAKTLHEAPCVTVWPTALVTMHVCAPAAATAPSGTIGSAPSLLPEPKPLQWLYSALSCAGPVPICDLLRVDQSFPEGECLVQDAPMQPVRSFNFHNGTGVQITVRWRQGRQSTSVELLPGMCSNVHHLSQNRTHRFAEVRLWLEEFQLEEVVTIDLDHTFGRAYQVREGCPIFVEPEHDLKDGKCTLHIKSALTIHNDTALPLRLTLATAMFQKLSSQVSDLLRSGTRIVSFTQSLEDWDDEAADGRARFKEFQGHLDVPAQSSVEVPVSWFVFSQMHRPSVRLQALGPGFGGVSRHFPQLAALLEDVSIAEDEDFDDEDVTAGPLATGARLRPREAEAERRGDRTKFSLFLRTYMKLSGYIDAQDLPLALDEEDVQQADSPKKAEAVVEANVEQFVI</sequence>
<organism evidence="2 3">
    <name type="scientific">Durusdinium trenchii</name>
    <dbReference type="NCBI Taxonomy" id="1381693"/>
    <lineage>
        <taxon>Eukaryota</taxon>
        <taxon>Sar</taxon>
        <taxon>Alveolata</taxon>
        <taxon>Dinophyceae</taxon>
        <taxon>Suessiales</taxon>
        <taxon>Symbiodiniaceae</taxon>
        <taxon>Durusdinium</taxon>
    </lineage>
</organism>
<feature type="region of interest" description="Disordered" evidence="1">
    <location>
        <begin position="1"/>
        <end position="25"/>
    </location>
</feature>
<evidence type="ECO:0000313" key="3">
    <source>
        <dbReference type="Proteomes" id="UP001642464"/>
    </source>
</evidence>
<proteinExistence type="predicted"/>
<dbReference type="Proteomes" id="UP001642464">
    <property type="component" value="Unassembled WGS sequence"/>
</dbReference>
<reference evidence="2 3" key="1">
    <citation type="submission" date="2024-02" db="EMBL/GenBank/DDBJ databases">
        <authorList>
            <person name="Chen Y."/>
            <person name="Shah S."/>
            <person name="Dougan E. K."/>
            <person name="Thang M."/>
            <person name="Chan C."/>
        </authorList>
    </citation>
    <scope>NUCLEOTIDE SEQUENCE [LARGE SCALE GENOMIC DNA]</scope>
</reference>
<comment type="caution">
    <text evidence="2">The sequence shown here is derived from an EMBL/GenBank/DDBJ whole genome shotgun (WGS) entry which is preliminary data.</text>
</comment>
<accession>A0ABP0KL54</accession>
<name>A0ABP0KL54_9DINO</name>
<dbReference type="EMBL" id="CAXAMM010011780">
    <property type="protein sequence ID" value="CAK9027005.1"/>
    <property type="molecule type" value="Genomic_DNA"/>
</dbReference>
<protein>
    <submittedName>
        <fullName evidence="2">Uncharacterized protein</fullName>
    </submittedName>
</protein>
<evidence type="ECO:0000256" key="1">
    <source>
        <dbReference type="SAM" id="MobiDB-lite"/>
    </source>
</evidence>
<feature type="compositionally biased region" description="Basic and acidic residues" evidence="1">
    <location>
        <begin position="1"/>
        <end position="22"/>
    </location>
</feature>
<gene>
    <name evidence="2" type="ORF">SCF082_LOCUS17737</name>
</gene>